<proteinExistence type="predicted"/>
<reference evidence="2" key="1">
    <citation type="submission" date="2020-09" db="EMBL/GenBank/DDBJ databases">
        <title>Genome-Enabled Discovery of Anthraquinone Biosynthesis in Senna tora.</title>
        <authorList>
            <person name="Kang S.-H."/>
            <person name="Pandey R.P."/>
            <person name="Lee C.-M."/>
            <person name="Sim J.-S."/>
            <person name="Jeong J.-T."/>
            <person name="Choi B.-S."/>
            <person name="Jung M."/>
            <person name="Ginzburg D."/>
            <person name="Zhao K."/>
            <person name="Won S.Y."/>
            <person name="Oh T.-J."/>
            <person name="Yu Y."/>
            <person name="Kim N.-H."/>
            <person name="Lee O.R."/>
            <person name="Lee T.-H."/>
            <person name="Bashyal P."/>
            <person name="Kim T.-S."/>
            <person name="Lee W.-H."/>
            <person name="Kawkins C."/>
            <person name="Kim C.-K."/>
            <person name="Kim J.S."/>
            <person name="Ahn B.O."/>
            <person name="Rhee S.Y."/>
            <person name="Sohng J.K."/>
        </authorList>
    </citation>
    <scope>NUCLEOTIDE SEQUENCE</scope>
    <source>
        <tissue evidence="2">Leaf</tissue>
    </source>
</reference>
<dbReference type="Proteomes" id="UP000634136">
    <property type="component" value="Unassembled WGS sequence"/>
</dbReference>
<name>A0A834XDY4_9FABA</name>
<sequence length="109" mass="12386">MSKRDPLSAVIMSKDEYKFKVLNHTNILYLNSVRKFPIQFQSSLNLTAGAKISASFSPQSHFYRSQENAELGSGLQHRQTGTVTGIVEREKSNQSPEADMPKRYDHRGR</sequence>
<evidence type="ECO:0000313" key="2">
    <source>
        <dbReference type="EMBL" id="KAF7842497.1"/>
    </source>
</evidence>
<protein>
    <submittedName>
        <fullName evidence="2">Uncharacterized protein</fullName>
    </submittedName>
</protein>
<accession>A0A834XDY4</accession>
<organism evidence="2 3">
    <name type="scientific">Senna tora</name>
    <dbReference type="NCBI Taxonomy" id="362788"/>
    <lineage>
        <taxon>Eukaryota</taxon>
        <taxon>Viridiplantae</taxon>
        <taxon>Streptophyta</taxon>
        <taxon>Embryophyta</taxon>
        <taxon>Tracheophyta</taxon>
        <taxon>Spermatophyta</taxon>
        <taxon>Magnoliopsida</taxon>
        <taxon>eudicotyledons</taxon>
        <taxon>Gunneridae</taxon>
        <taxon>Pentapetalae</taxon>
        <taxon>rosids</taxon>
        <taxon>fabids</taxon>
        <taxon>Fabales</taxon>
        <taxon>Fabaceae</taxon>
        <taxon>Caesalpinioideae</taxon>
        <taxon>Cassia clade</taxon>
        <taxon>Senna</taxon>
    </lineage>
</organism>
<gene>
    <name evidence="2" type="ORF">G2W53_004795</name>
</gene>
<evidence type="ECO:0000256" key="1">
    <source>
        <dbReference type="SAM" id="MobiDB-lite"/>
    </source>
</evidence>
<evidence type="ECO:0000313" key="3">
    <source>
        <dbReference type="Proteomes" id="UP000634136"/>
    </source>
</evidence>
<dbReference type="EMBL" id="JAAIUW010000002">
    <property type="protein sequence ID" value="KAF7842497.1"/>
    <property type="molecule type" value="Genomic_DNA"/>
</dbReference>
<comment type="caution">
    <text evidence="2">The sequence shown here is derived from an EMBL/GenBank/DDBJ whole genome shotgun (WGS) entry which is preliminary data.</text>
</comment>
<dbReference type="AlphaFoldDB" id="A0A834XDY4"/>
<keyword evidence="3" id="KW-1185">Reference proteome</keyword>
<feature type="region of interest" description="Disordered" evidence="1">
    <location>
        <begin position="67"/>
        <end position="109"/>
    </location>
</feature>